<dbReference type="RefSeq" id="WP_060386297.1">
    <property type="nucleotide sequence ID" value="NZ_JADNNX010000022.1"/>
</dbReference>
<dbReference type="InterPro" id="IPR007694">
    <property type="entry name" value="DNA_helicase_DnaB-like_C"/>
</dbReference>
<keyword evidence="2" id="KW-0547">Nucleotide-binding</keyword>
<feature type="domain" description="SF4 helicase" evidence="1">
    <location>
        <begin position="183"/>
        <end position="362"/>
    </location>
</feature>
<dbReference type="InterPro" id="IPR027417">
    <property type="entry name" value="P-loop_NTPase"/>
</dbReference>
<keyword evidence="2" id="KW-0067">ATP-binding</keyword>
<dbReference type="PATRIC" id="fig|46506.5.peg.2848"/>
<keyword evidence="3" id="KW-1185">Reference proteome</keyword>
<keyword evidence="2" id="KW-0347">Helicase</keyword>
<dbReference type="SUPFAM" id="SSF52540">
    <property type="entry name" value="P-loop containing nucleoside triphosphate hydrolases"/>
    <property type="match status" value="1"/>
</dbReference>
<dbReference type="GO" id="GO:0006260">
    <property type="term" value="P:DNA replication"/>
    <property type="evidence" value="ECO:0007669"/>
    <property type="project" value="InterPro"/>
</dbReference>
<evidence type="ECO:0000259" key="1">
    <source>
        <dbReference type="Pfam" id="PF03796"/>
    </source>
</evidence>
<organism evidence="2 3">
    <name type="scientific">Bacteroides stercoris</name>
    <dbReference type="NCBI Taxonomy" id="46506"/>
    <lineage>
        <taxon>Bacteria</taxon>
        <taxon>Pseudomonadati</taxon>
        <taxon>Bacteroidota</taxon>
        <taxon>Bacteroidia</taxon>
        <taxon>Bacteroidales</taxon>
        <taxon>Bacteroidaceae</taxon>
        <taxon>Bacteroides</taxon>
    </lineage>
</organism>
<dbReference type="EMBL" id="LRGC01000016">
    <property type="protein sequence ID" value="KWR52976.1"/>
    <property type="molecule type" value="Genomic_DNA"/>
</dbReference>
<dbReference type="Pfam" id="PF03796">
    <property type="entry name" value="DnaB_C"/>
    <property type="match status" value="1"/>
</dbReference>
<evidence type="ECO:0000313" key="2">
    <source>
        <dbReference type="EMBL" id="KWR52976.1"/>
    </source>
</evidence>
<keyword evidence="2" id="KW-0378">Hydrolase</keyword>
<sequence length="451" mass="52097">MAKEDNVLTEDFLFELYYACFAHDYVCNLVCEHMQKSYLPDKAFQALHECLRRYFVEHKSAPTLNIISQIVSINREVSALLEDIKDCAEGVEPDVVLEQFENYLRQVKFQKTYKEVGELYAKQDRNKAIKLLQSFAEWQNNFTLRPNSFIDVAETFESRFKRNREKHNQEAKLKPITRFYIDGLDEMNSGRDLRTQLTCFLAPTGVGKSHAARWIGKCASQIDGLNVLHFQLEGSEDEVVDAYSASLVSCNSYRYSTGTLKDREIERMIQEVKAMSGTLKVKSFPKFANQVSTIDIKNGITEYRKLYGVSPDVVIIDSMDLLTDSSGRKWSENGERHKRVAVANDLKDLAGDENVWMVVTYQATIENRDWLNDEQNVLTEYNCAEAKGLSRPITHLITLNQSTNEMRENTMRLNVAKSRFFKKGDPFKIATDYENERFYDRERTLNITKVA</sequence>
<dbReference type="Gene3D" id="3.40.50.300">
    <property type="entry name" value="P-loop containing nucleotide triphosphate hydrolases"/>
    <property type="match status" value="1"/>
</dbReference>
<name>A0A120A136_BACSE</name>
<dbReference type="GO" id="GO:0003678">
    <property type="term" value="F:DNA helicase activity"/>
    <property type="evidence" value="ECO:0007669"/>
    <property type="project" value="InterPro"/>
</dbReference>
<reference evidence="2 3" key="1">
    <citation type="journal article" date="2016" name="BMC Genomics">
        <title>Type VI secretion systems of human gut Bacteroidales segregate into three genetic architectures, two of which are contained on mobile genetic elements.</title>
        <authorList>
            <person name="Coyne M.J."/>
            <person name="Roelofs K.G."/>
            <person name="Comstock L.E."/>
        </authorList>
    </citation>
    <scope>NUCLEOTIDE SEQUENCE [LARGE SCALE GENOMIC DNA]</scope>
    <source>
        <strain evidence="2 3">CL09T03C01</strain>
    </source>
</reference>
<accession>A0A120A136</accession>
<dbReference type="STRING" id="46506.AA415_02654"/>
<proteinExistence type="predicted"/>
<dbReference type="GO" id="GO:0005524">
    <property type="term" value="F:ATP binding"/>
    <property type="evidence" value="ECO:0007669"/>
    <property type="project" value="InterPro"/>
</dbReference>
<evidence type="ECO:0000313" key="3">
    <source>
        <dbReference type="Proteomes" id="UP000056419"/>
    </source>
</evidence>
<protein>
    <submittedName>
        <fullName evidence="2">Replicative DNA helicase</fullName>
    </submittedName>
</protein>
<dbReference type="Proteomes" id="UP000056419">
    <property type="component" value="Unassembled WGS sequence"/>
</dbReference>
<dbReference type="AlphaFoldDB" id="A0A120A136"/>
<comment type="caution">
    <text evidence="2">The sequence shown here is derived from an EMBL/GenBank/DDBJ whole genome shotgun (WGS) entry which is preliminary data.</text>
</comment>
<gene>
    <name evidence="2" type="ORF">AA415_02654</name>
</gene>